<name>A0ABN8CPP0_9STRA</name>
<proteinExistence type="predicted"/>
<evidence type="ECO:0000313" key="2">
    <source>
        <dbReference type="Proteomes" id="UP001158986"/>
    </source>
</evidence>
<protein>
    <recommendedName>
        <fullName evidence="3">Secreted protein</fullName>
    </recommendedName>
</protein>
<dbReference type="EMBL" id="CAKLCB010000007">
    <property type="protein sequence ID" value="CAH0513248.1"/>
    <property type="molecule type" value="Genomic_DNA"/>
</dbReference>
<accession>A0ABN8CPP0</accession>
<keyword evidence="2" id="KW-1185">Reference proteome</keyword>
<gene>
    <name evidence="1" type="ORF">PBS001_LOCUS65</name>
</gene>
<evidence type="ECO:0000313" key="1">
    <source>
        <dbReference type="EMBL" id="CAH0513248.1"/>
    </source>
</evidence>
<dbReference type="Proteomes" id="UP001158986">
    <property type="component" value="Unassembled WGS sequence"/>
</dbReference>
<sequence length="84" mass="9225">MSHGLKVSWYRCSVVLMVQDCAGRWKGVHFSRLYGSCVTTPQAAHMTNGQLGEDVTCAFFFILASSFMIKQPPWSLPGVPASEA</sequence>
<evidence type="ECO:0008006" key="3">
    <source>
        <dbReference type="Google" id="ProtNLM"/>
    </source>
</evidence>
<organism evidence="1 2">
    <name type="scientific">Peronospora belbahrii</name>
    <dbReference type="NCBI Taxonomy" id="622444"/>
    <lineage>
        <taxon>Eukaryota</taxon>
        <taxon>Sar</taxon>
        <taxon>Stramenopiles</taxon>
        <taxon>Oomycota</taxon>
        <taxon>Peronosporomycetes</taxon>
        <taxon>Peronosporales</taxon>
        <taxon>Peronosporaceae</taxon>
        <taxon>Peronospora</taxon>
    </lineage>
</organism>
<reference evidence="1 2" key="1">
    <citation type="submission" date="2021-11" db="EMBL/GenBank/DDBJ databases">
        <authorList>
            <person name="Islam A."/>
            <person name="Islam S."/>
            <person name="Flora M.S."/>
            <person name="Rahman M."/>
            <person name="Ziaur R.M."/>
            <person name="Epstein J.H."/>
            <person name="Hassan M."/>
            <person name="Klassen M."/>
            <person name="Woodard K."/>
            <person name="Webb A."/>
            <person name="Webby R.J."/>
            <person name="El Zowalaty M.E."/>
        </authorList>
    </citation>
    <scope>NUCLEOTIDE SEQUENCE [LARGE SCALE GENOMIC DNA]</scope>
    <source>
        <strain evidence="1">Pbs1</strain>
    </source>
</reference>
<comment type="caution">
    <text evidence="1">The sequence shown here is derived from an EMBL/GenBank/DDBJ whole genome shotgun (WGS) entry which is preliminary data.</text>
</comment>